<dbReference type="InterPro" id="IPR020581">
    <property type="entry name" value="GDC_P"/>
</dbReference>
<evidence type="ECO:0000313" key="7">
    <source>
        <dbReference type="Proteomes" id="UP000317093"/>
    </source>
</evidence>
<dbReference type="GO" id="GO:0004375">
    <property type="term" value="F:glycine dehydrogenase (decarboxylating) activity"/>
    <property type="evidence" value="ECO:0007669"/>
    <property type="project" value="UniProtKB-EC"/>
</dbReference>
<dbReference type="EC" id="1.4.4.2" evidence="4"/>
<organism evidence="6 7">
    <name type="scientific">Kolteria novifilia</name>
    <dbReference type="NCBI Taxonomy" id="2527975"/>
    <lineage>
        <taxon>Bacteria</taxon>
        <taxon>Pseudomonadati</taxon>
        <taxon>Planctomycetota</taxon>
        <taxon>Planctomycetia</taxon>
        <taxon>Kolteriales</taxon>
        <taxon>Kolteriaceae</taxon>
        <taxon>Kolteria</taxon>
    </lineage>
</organism>
<dbReference type="InterPro" id="IPR023010">
    <property type="entry name" value="GcvPA"/>
</dbReference>
<dbReference type="KEGG" id="knv:Pan216_36860"/>
<dbReference type="RefSeq" id="WP_419192662.1">
    <property type="nucleotide sequence ID" value="NZ_CP036279.1"/>
</dbReference>
<name>A0A518B764_9BACT</name>
<sequence length="447" mass="49002">MYTPNTEQDQRAMLDRIGLDSVDQLFDSIPDDIRLRRPLDLPPSLTEIELTSHMTELGKANESASDKTCFLGAGCYDHFVPAVVDTVASRSEYYTAYTPYQAEASQGTLQVGFEFQTLMCQLTGMAVANASLYEGATSVVEAVFVALAGSRNRSKVVISETVHPEYRRTLATYVANLDVEIVTVPALNGSTNVEEMKDQLDDTTACLVVQSPNVFGIVEPIEKFCQAAHDAGAVAIQSFDPISLGMLKRPGDAGVDIAIAEGQGLGTPMSYGGPYLGIFTCQEPFLRRIPGRVVGETVDREGKRAFVLTLQTREQHIRREKATSNICTNQGLLALRAATHLSLLGPQGLREVAESCFQKAHYAAKCLTEVPGIELAYPGPFFKEFVLQLPDTADSYLERMDAEGFWAGVPLGQFDAKWTNHLLVAVTEKRTKQEIDEFAAAWRRVLS</sequence>
<comment type="catalytic activity">
    <reaction evidence="3 4">
        <text>N(6)-[(R)-lipoyl]-L-lysyl-[glycine-cleavage complex H protein] + glycine + H(+) = N(6)-[(R)-S(8)-aminomethyldihydrolipoyl]-L-lysyl-[glycine-cleavage complex H protein] + CO2</text>
        <dbReference type="Rhea" id="RHEA:24304"/>
        <dbReference type="Rhea" id="RHEA-COMP:10494"/>
        <dbReference type="Rhea" id="RHEA-COMP:10495"/>
        <dbReference type="ChEBI" id="CHEBI:15378"/>
        <dbReference type="ChEBI" id="CHEBI:16526"/>
        <dbReference type="ChEBI" id="CHEBI:57305"/>
        <dbReference type="ChEBI" id="CHEBI:83099"/>
        <dbReference type="ChEBI" id="CHEBI:83143"/>
        <dbReference type="EC" id="1.4.4.2"/>
    </reaction>
</comment>
<dbReference type="Pfam" id="PF02347">
    <property type="entry name" value="GDC-P"/>
    <property type="match status" value="1"/>
</dbReference>
<evidence type="ECO:0000313" key="6">
    <source>
        <dbReference type="EMBL" id="QDU62815.1"/>
    </source>
</evidence>
<dbReference type="InterPro" id="IPR015421">
    <property type="entry name" value="PyrdxlP-dep_Trfase_major"/>
</dbReference>
<reference evidence="6 7" key="1">
    <citation type="submission" date="2019-02" db="EMBL/GenBank/DDBJ databases">
        <title>Deep-cultivation of Planctomycetes and their phenomic and genomic characterization uncovers novel biology.</title>
        <authorList>
            <person name="Wiegand S."/>
            <person name="Jogler M."/>
            <person name="Boedeker C."/>
            <person name="Pinto D."/>
            <person name="Vollmers J."/>
            <person name="Rivas-Marin E."/>
            <person name="Kohn T."/>
            <person name="Peeters S.H."/>
            <person name="Heuer A."/>
            <person name="Rast P."/>
            <person name="Oberbeckmann S."/>
            <person name="Bunk B."/>
            <person name="Jeske O."/>
            <person name="Meyerdierks A."/>
            <person name="Storesund J.E."/>
            <person name="Kallscheuer N."/>
            <person name="Luecker S."/>
            <person name="Lage O.M."/>
            <person name="Pohl T."/>
            <person name="Merkel B.J."/>
            <person name="Hornburger P."/>
            <person name="Mueller R.-W."/>
            <person name="Bruemmer F."/>
            <person name="Labrenz M."/>
            <person name="Spormann A.M."/>
            <person name="Op den Camp H."/>
            <person name="Overmann J."/>
            <person name="Amann R."/>
            <person name="Jetten M.S.M."/>
            <person name="Mascher T."/>
            <person name="Medema M.H."/>
            <person name="Devos D.P."/>
            <person name="Kaster A.-K."/>
            <person name="Ovreas L."/>
            <person name="Rohde M."/>
            <person name="Galperin M.Y."/>
            <person name="Jogler C."/>
        </authorList>
    </citation>
    <scope>NUCLEOTIDE SEQUENCE [LARGE SCALE GENOMIC DNA]</scope>
    <source>
        <strain evidence="6 7">Pan216</strain>
    </source>
</reference>
<dbReference type="EMBL" id="CP036279">
    <property type="protein sequence ID" value="QDU62815.1"/>
    <property type="molecule type" value="Genomic_DNA"/>
</dbReference>
<dbReference type="Gene3D" id="3.90.1150.10">
    <property type="entry name" value="Aspartate Aminotransferase, domain 1"/>
    <property type="match status" value="1"/>
</dbReference>
<keyword evidence="2 4" id="KW-0560">Oxidoreductase</keyword>
<comment type="function">
    <text evidence="1 4">The glycine cleavage system catalyzes the degradation of glycine. The P protein binds the alpha-amino group of glycine through its pyridoxal phosphate cofactor; CO(2) is released and the remaining methylamine moiety is then transferred to the lipoamide cofactor of the H protein.</text>
</comment>
<accession>A0A518B764</accession>
<evidence type="ECO:0000256" key="4">
    <source>
        <dbReference type="HAMAP-Rule" id="MF_00712"/>
    </source>
</evidence>
<dbReference type="AlphaFoldDB" id="A0A518B764"/>
<dbReference type="Gene3D" id="3.40.640.10">
    <property type="entry name" value="Type I PLP-dependent aspartate aminotransferase-like (Major domain)"/>
    <property type="match status" value="1"/>
</dbReference>
<dbReference type="GO" id="GO:0019464">
    <property type="term" value="P:glycine decarboxylation via glycine cleavage system"/>
    <property type="evidence" value="ECO:0007669"/>
    <property type="project" value="UniProtKB-UniRule"/>
</dbReference>
<dbReference type="Proteomes" id="UP000317093">
    <property type="component" value="Chromosome"/>
</dbReference>
<dbReference type="HAMAP" id="MF_00712">
    <property type="entry name" value="GcvPA"/>
    <property type="match status" value="1"/>
</dbReference>
<proteinExistence type="inferred from homology"/>
<gene>
    <name evidence="4 6" type="primary">gcvPA</name>
    <name evidence="6" type="ORF">Pan216_36860</name>
</gene>
<evidence type="ECO:0000259" key="5">
    <source>
        <dbReference type="Pfam" id="PF02347"/>
    </source>
</evidence>
<keyword evidence="7" id="KW-1185">Reference proteome</keyword>
<dbReference type="PANTHER" id="PTHR42806:SF1">
    <property type="entry name" value="GLYCINE DEHYDROGENASE (DECARBOXYLATING)"/>
    <property type="match status" value="1"/>
</dbReference>
<dbReference type="CDD" id="cd00613">
    <property type="entry name" value="GDC-P"/>
    <property type="match status" value="1"/>
</dbReference>
<dbReference type="GO" id="GO:0009116">
    <property type="term" value="P:nucleoside metabolic process"/>
    <property type="evidence" value="ECO:0007669"/>
    <property type="project" value="InterPro"/>
</dbReference>
<comment type="subunit">
    <text evidence="4">The glycine cleavage system is composed of four proteins: P, T, L and H. In this organism, the P 'protein' is a heterodimer of two subunits.</text>
</comment>
<comment type="similarity">
    <text evidence="4">Belongs to the GcvP family. N-terminal subunit subfamily.</text>
</comment>
<evidence type="ECO:0000256" key="2">
    <source>
        <dbReference type="ARBA" id="ARBA00023002"/>
    </source>
</evidence>
<dbReference type="InterPro" id="IPR015424">
    <property type="entry name" value="PyrdxlP-dep_Trfase"/>
</dbReference>
<dbReference type="SUPFAM" id="SSF53383">
    <property type="entry name" value="PLP-dependent transferases"/>
    <property type="match status" value="1"/>
</dbReference>
<dbReference type="PANTHER" id="PTHR42806">
    <property type="entry name" value="GLYCINE CLEAVAGE SYSTEM P-PROTEIN"/>
    <property type="match status" value="1"/>
</dbReference>
<dbReference type="PIRSF" id="PIRSF006815">
    <property type="entry name" value="GcvPA"/>
    <property type="match status" value="1"/>
</dbReference>
<dbReference type="NCBIfam" id="NF001696">
    <property type="entry name" value="PRK00451.1"/>
    <property type="match status" value="1"/>
</dbReference>
<evidence type="ECO:0000256" key="1">
    <source>
        <dbReference type="ARBA" id="ARBA00003788"/>
    </source>
</evidence>
<feature type="domain" description="Glycine cleavage system P-protein N-terminal" evidence="5">
    <location>
        <begin position="2"/>
        <end position="438"/>
    </location>
</feature>
<dbReference type="InterPro" id="IPR049315">
    <property type="entry name" value="GDC-P_N"/>
</dbReference>
<dbReference type="InterPro" id="IPR015422">
    <property type="entry name" value="PyrdxlP-dep_Trfase_small"/>
</dbReference>
<protein>
    <recommendedName>
        <fullName evidence="4">Probable glycine dehydrogenase (decarboxylating) subunit 1</fullName>
        <ecNumber evidence="4">1.4.4.2</ecNumber>
    </recommendedName>
    <alternativeName>
        <fullName evidence="4">Glycine cleavage system P-protein subunit 1</fullName>
    </alternativeName>
    <alternativeName>
        <fullName evidence="4">Glycine decarboxylase subunit 1</fullName>
    </alternativeName>
    <alternativeName>
        <fullName evidence="4">Glycine dehydrogenase (aminomethyl-transferring) subunit 1</fullName>
    </alternativeName>
</protein>
<evidence type="ECO:0000256" key="3">
    <source>
        <dbReference type="ARBA" id="ARBA00049026"/>
    </source>
</evidence>